<evidence type="ECO:0000313" key="2">
    <source>
        <dbReference type="EMBL" id="KAF2838035.1"/>
    </source>
</evidence>
<keyword evidence="3" id="KW-1185">Reference proteome</keyword>
<dbReference type="PROSITE" id="PS51725">
    <property type="entry name" value="ABM"/>
    <property type="match status" value="1"/>
</dbReference>
<comment type="caution">
    <text evidence="2">The sequence shown here is derived from an EMBL/GenBank/DDBJ whole genome shotgun (WGS) entry which is preliminary data.</text>
</comment>
<dbReference type="PANTHER" id="PTHR40624:SF1">
    <property type="entry name" value="BIOSYNTHESIS MONOOXYGENASE, PUTATIVE (AFU_ORTHOLOGUE AFUA_1G12025)-RELATED"/>
    <property type="match status" value="1"/>
</dbReference>
<proteinExistence type="predicted"/>
<name>A0A9P4VQ75_9PEZI</name>
<dbReference type="AlphaFoldDB" id="A0A9P4VQ75"/>
<dbReference type="OrthoDB" id="4520428at2759"/>
<dbReference type="InterPro" id="IPR011008">
    <property type="entry name" value="Dimeric_a/b-barrel"/>
</dbReference>
<dbReference type="InterPro" id="IPR007138">
    <property type="entry name" value="ABM_dom"/>
</dbReference>
<feature type="non-terminal residue" evidence="2">
    <location>
        <position position="121"/>
    </location>
</feature>
<feature type="domain" description="ABM" evidence="1">
    <location>
        <begin position="5"/>
        <end position="100"/>
    </location>
</feature>
<dbReference type="SUPFAM" id="SSF54909">
    <property type="entry name" value="Dimeric alpha+beta barrel"/>
    <property type="match status" value="1"/>
</dbReference>
<reference evidence="2" key="1">
    <citation type="journal article" date="2020" name="Stud. Mycol.">
        <title>101 Dothideomycetes genomes: a test case for predicting lifestyles and emergence of pathogens.</title>
        <authorList>
            <person name="Haridas S."/>
            <person name="Albert R."/>
            <person name="Binder M."/>
            <person name="Bloem J."/>
            <person name="Labutti K."/>
            <person name="Salamov A."/>
            <person name="Andreopoulos B."/>
            <person name="Baker S."/>
            <person name="Barry K."/>
            <person name="Bills G."/>
            <person name="Bluhm B."/>
            <person name="Cannon C."/>
            <person name="Castanera R."/>
            <person name="Culley D."/>
            <person name="Daum C."/>
            <person name="Ezra D."/>
            <person name="Gonzalez J."/>
            <person name="Henrissat B."/>
            <person name="Kuo A."/>
            <person name="Liang C."/>
            <person name="Lipzen A."/>
            <person name="Lutzoni F."/>
            <person name="Magnuson J."/>
            <person name="Mondo S."/>
            <person name="Nolan M."/>
            <person name="Ohm R."/>
            <person name="Pangilinan J."/>
            <person name="Park H.-J."/>
            <person name="Ramirez L."/>
            <person name="Alfaro M."/>
            <person name="Sun H."/>
            <person name="Tritt A."/>
            <person name="Yoshinaga Y."/>
            <person name="Zwiers L.-H."/>
            <person name="Turgeon B."/>
            <person name="Goodwin S."/>
            <person name="Spatafora J."/>
            <person name="Crous P."/>
            <person name="Grigoriev I."/>
        </authorList>
    </citation>
    <scope>NUCLEOTIDE SEQUENCE</scope>
    <source>
        <strain evidence="2">CBS 101060</strain>
    </source>
</reference>
<dbReference type="Pfam" id="PF03992">
    <property type="entry name" value="ABM"/>
    <property type="match status" value="1"/>
</dbReference>
<sequence>MAPIVVIGHLITSTPSARRTLITELAKISFYSLASEPDVVKYAITVPRDPADETSIYVVEQYRTQAALTTHMSSPAVSSILSFFAANPSLLAGPGKVYTMDHQSGYTSPSAARASDAVIAF</sequence>
<organism evidence="2 3">
    <name type="scientific">Patellaria atrata CBS 101060</name>
    <dbReference type="NCBI Taxonomy" id="1346257"/>
    <lineage>
        <taxon>Eukaryota</taxon>
        <taxon>Fungi</taxon>
        <taxon>Dikarya</taxon>
        <taxon>Ascomycota</taxon>
        <taxon>Pezizomycotina</taxon>
        <taxon>Dothideomycetes</taxon>
        <taxon>Dothideomycetes incertae sedis</taxon>
        <taxon>Patellariales</taxon>
        <taxon>Patellariaceae</taxon>
        <taxon>Patellaria</taxon>
    </lineage>
</organism>
<protein>
    <recommendedName>
        <fullName evidence="1">ABM domain-containing protein</fullName>
    </recommendedName>
</protein>
<evidence type="ECO:0000259" key="1">
    <source>
        <dbReference type="PROSITE" id="PS51725"/>
    </source>
</evidence>
<dbReference type="PANTHER" id="PTHR40624">
    <property type="entry name" value="BIOSYNTHESIS MONOOXYGENASE, PUTATIVE (AFU_ORTHOLOGUE AFUA_1G12025)-RELATED"/>
    <property type="match status" value="1"/>
</dbReference>
<accession>A0A9P4VQ75</accession>
<gene>
    <name evidence="2" type="ORF">M501DRAFT_922014</name>
</gene>
<dbReference type="Gene3D" id="3.30.70.100">
    <property type="match status" value="1"/>
</dbReference>
<evidence type="ECO:0000313" key="3">
    <source>
        <dbReference type="Proteomes" id="UP000799429"/>
    </source>
</evidence>
<dbReference type="Proteomes" id="UP000799429">
    <property type="component" value="Unassembled WGS sequence"/>
</dbReference>
<dbReference type="EMBL" id="MU006097">
    <property type="protein sequence ID" value="KAF2838035.1"/>
    <property type="molecule type" value="Genomic_DNA"/>
</dbReference>